<feature type="signal peptide" evidence="1">
    <location>
        <begin position="1"/>
        <end position="32"/>
    </location>
</feature>
<evidence type="ECO:0000313" key="4">
    <source>
        <dbReference type="Proteomes" id="UP000320390"/>
    </source>
</evidence>
<dbReference type="Gene3D" id="2.60.40.10">
    <property type="entry name" value="Immunoglobulins"/>
    <property type="match status" value="2"/>
</dbReference>
<protein>
    <recommendedName>
        <fullName evidence="2">DUF5060 domain-containing protein</fullName>
    </recommendedName>
</protein>
<dbReference type="InterPro" id="IPR013783">
    <property type="entry name" value="Ig-like_fold"/>
</dbReference>
<organism evidence="3 4">
    <name type="scientific">Saltatorellus ferox</name>
    <dbReference type="NCBI Taxonomy" id="2528018"/>
    <lineage>
        <taxon>Bacteria</taxon>
        <taxon>Pseudomonadati</taxon>
        <taxon>Planctomycetota</taxon>
        <taxon>Planctomycetia</taxon>
        <taxon>Planctomycetia incertae sedis</taxon>
        <taxon>Saltatorellus</taxon>
    </lineage>
</organism>
<accession>A0A518ETJ7</accession>
<dbReference type="OrthoDB" id="246387at2"/>
<dbReference type="EMBL" id="CP036434">
    <property type="protein sequence ID" value="QDV07402.1"/>
    <property type="molecule type" value="Genomic_DNA"/>
</dbReference>
<sequence precursor="true">MKQDSTMRTNTIHRLFAVGSAALAITMAPAFALGDDGPFLAENGLLVMEMESGSPTGSWLTETNLSGFTGESYLRWNGGNLFNTPGQDVFAFDFEIAEAGRYHFRLRNRHDHPDSTEANDVWVRLDGGAWVKTFSWQRGQWTWTTQHEFSHTDKPDAEYQLTAGLHRLEFSGRSQDFMLDRIHLFHDGAANPLSLAHPESNRGSTNDSPIAAARVVPGEVPVDDGFSTTVTLDSSNCVDPDGDALSVFWQIRGARFVDGTGPRSRTARIRVKGDFAVPVRLQVTDTISADDYDFGFVNQVGTAGRVDGAGMVWHPVTVSFRGPATNERATAPNPFLDYRFNLKLTRPDGTDMVVPGFFDGDGLGNGEGNVWRARFTPDAPGIWTYTASFRSGETVANSLDDHAGEAVYFDGATGRFGVLEGDSQAPGLLGKGRLDYVNDFYLQHQGSGKPFIKTGTNSPENFMGYAGFDGVQDNGGVGIIHEFAPHVQDWNPGDPLFVSSTSGVDSKGIIGALNYLGEQGVNSLYFLPMNLGGDGQETTPFVGYEKTHFDKTHYDISRLHQWNHVLNHAQEQGILVQFVLAETEWANEHWLDEGEMGTERKLFFRELVARFGYLNGVKWNLCEENDYPIETLREMASYMKAIDAYRHPVAVHTHPNDVAIYQDLVGDPLFDAASVQYAPSLSDNLTQMVRNMTQAAGRRWIVDMDENGTWNVGANGSNSDEMRKEVLYDVLFSNGGIEWYAGYHTLPLGGDVKMENFRTRESLFRFSRIAREFLEEHVDFQALVPMDHIVTTATEQFGGAEAMGLPGNDVVIFLPDALDAPSLSLLNLHGTFRVRWFDPRTGEEVAQGPTLEGGQTQPLQVMVSQPELDWIVFLDRD</sequence>
<dbReference type="Proteomes" id="UP000320390">
    <property type="component" value="Chromosome"/>
</dbReference>
<evidence type="ECO:0000313" key="3">
    <source>
        <dbReference type="EMBL" id="QDV07402.1"/>
    </source>
</evidence>
<proteinExistence type="predicted"/>
<evidence type="ECO:0000259" key="2">
    <source>
        <dbReference type="Pfam" id="PF16586"/>
    </source>
</evidence>
<dbReference type="Pfam" id="PF16586">
    <property type="entry name" value="DUF5060"/>
    <property type="match status" value="1"/>
</dbReference>
<dbReference type="SUPFAM" id="SSF51445">
    <property type="entry name" value="(Trans)glycosidases"/>
    <property type="match status" value="1"/>
</dbReference>
<name>A0A518ETJ7_9BACT</name>
<feature type="chain" id="PRO_5021935318" description="DUF5060 domain-containing protein" evidence="1">
    <location>
        <begin position="33"/>
        <end position="877"/>
    </location>
</feature>
<evidence type="ECO:0000256" key="1">
    <source>
        <dbReference type="SAM" id="SignalP"/>
    </source>
</evidence>
<dbReference type="InterPro" id="IPR017853">
    <property type="entry name" value="GH"/>
</dbReference>
<dbReference type="Gene3D" id="2.60.120.260">
    <property type="entry name" value="Galactose-binding domain-like"/>
    <property type="match status" value="1"/>
</dbReference>
<keyword evidence="1" id="KW-0732">Signal</keyword>
<feature type="domain" description="DUF5060" evidence="2">
    <location>
        <begin position="312"/>
        <end position="390"/>
    </location>
</feature>
<dbReference type="AlphaFoldDB" id="A0A518ETJ7"/>
<dbReference type="Gene3D" id="3.20.20.80">
    <property type="entry name" value="Glycosidases"/>
    <property type="match status" value="1"/>
</dbReference>
<gene>
    <name evidence="3" type="ORF">Poly30_29260</name>
</gene>
<dbReference type="InterPro" id="IPR032260">
    <property type="entry name" value="DUF5060"/>
</dbReference>
<keyword evidence="4" id="KW-1185">Reference proteome</keyword>
<reference evidence="3 4" key="1">
    <citation type="submission" date="2019-02" db="EMBL/GenBank/DDBJ databases">
        <title>Deep-cultivation of Planctomycetes and their phenomic and genomic characterization uncovers novel biology.</title>
        <authorList>
            <person name="Wiegand S."/>
            <person name="Jogler M."/>
            <person name="Boedeker C."/>
            <person name="Pinto D."/>
            <person name="Vollmers J."/>
            <person name="Rivas-Marin E."/>
            <person name="Kohn T."/>
            <person name="Peeters S.H."/>
            <person name="Heuer A."/>
            <person name="Rast P."/>
            <person name="Oberbeckmann S."/>
            <person name="Bunk B."/>
            <person name="Jeske O."/>
            <person name="Meyerdierks A."/>
            <person name="Storesund J.E."/>
            <person name="Kallscheuer N."/>
            <person name="Luecker S."/>
            <person name="Lage O.M."/>
            <person name="Pohl T."/>
            <person name="Merkel B.J."/>
            <person name="Hornburger P."/>
            <person name="Mueller R.-W."/>
            <person name="Bruemmer F."/>
            <person name="Labrenz M."/>
            <person name="Spormann A.M."/>
            <person name="Op den Camp H."/>
            <person name="Overmann J."/>
            <person name="Amann R."/>
            <person name="Jetten M.S.M."/>
            <person name="Mascher T."/>
            <person name="Medema M.H."/>
            <person name="Devos D.P."/>
            <person name="Kaster A.-K."/>
            <person name="Ovreas L."/>
            <person name="Rohde M."/>
            <person name="Galperin M.Y."/>
            <person name="Jogler C."/>
        </authorList>
    </citation>
    <scope>NUCLEOTIDE SEQUENCE [LARGE SCALE GENOMIC DNA]</scope>
    <source>
        <strain evidence="3 4">Poly30</strain>
    </source>
</reference>